<accession>A0A101QJV5</accession>
<dbReference type="Proteomes" id="UP000053398">
    <property type="component" value="Unassembled WGS sequence"/>
</dbReference>
<proteinExistence type="predicted"/>
<comment type="caution">
    <text evidence="2">The sequence shown here is derived from an EMBL/GenBank/DDBJ whole genome shotgun (WGS) entry which is preliminary data.</text>
</comment>
<dbReference type="EMBL" id="LMWP01000007">
    <property type="protein sequence ID" value="KUN31159.1"/>
    <property type="molecule type" value="Genomic_DNA"/>
</dbReference>
<feature type="region of interest" description="Disordered" evidence="1">
    <location>
        <begin position="25"/>
        <end position="65"/>
    </location>
</feature>
<evidence type="ECO:0000313" key="2">
    <source>
        <dbReference type="EMBL" id="KUN31159.1"/>
    </source>
</evidence>
<dbReference type="AlphaFoldDB" id="A0A101QJV5"/>
<dbReference type="RefSeq" id="WP_059262451.1">
    <property type="nucleotide sequence ID" value="NZ_KQ948353.1"/>
</dbReference>
<protein>
    <submittedName>
        <fullName evidence="2">Uncharacterized protein</fullName>
    </submittedName>
</protein>
<organism evidence="2 3">
    <name type="scientific">Streptomyces corchorusii</name>
    <name type="common">Streptomyces chibaensis</name>
    <dbReference type="NCBI Taxonomy" id="1903"/>
    <lineage>
        <taxon>Bacteria</taxon>
        <taxon>Bacillati</taxon>
        <taxon>Actinomycetota</taxon>
        <taxon>Actinomycetes</taxon>
        <taxon>Kitasatosporales</taxon>
        <taxon>Streptomycetaceae</taxon>
        <taxon>Streptomyces</taxon>
    </lineage>
</organism>
<name>A0A101QJV5_STRCK</name>
<feature type="compositionally biased region" description="Basic and acidic residues" evidence="1">
    <location>
        <begin position="52"/>
        <end position="65"/>
    </location>
</feature>
<reference evidence="2 3" key="1">
    <citation type="submission" date="2015-10" db="EMBL/GenBank/DDBJ databases">
        <title>Draft genome sequence of Streptomyces corchorusii DSM 40340, type strain for the species Streptomyces corchorusii.</title>
        <authorList>
            <person name="Ruckert C."/>
            <person name="Winkler A."/>
            <person name="Kalinowski J."/>
            <person name="Kampfer P."/>
            <person name="Glaeser S."/>
        </authorList>
    </citation>
    <scope>NUCLEOTIDE SEQUENCE [LARGE SCALE GENOMIC DNA]</scope>
    <source>
        <strain evidence="2 3">DSM 40340</strain>
    </source>
</reference>
<feature type="compositionally biased region" description="Low complexity" evidence="1">
    <location>
        <begin position="38"/>
        <end position="51"/>
    </location>
</feature>
<gene>
    <name evidence="2" type="ORF">AQJ11_08530</name>
</gene>
<keyword evidence="3" id="KW-1185">Reference proteome</keyword>
<sequence>MSNRSLILEGISANTGVAFTLLTRPGVRPGTDLSARLGDVVPAGGPAAPRGSRADGTRTTDRSTT</sequence>
<evidence type="ECO:0000313" key="3">
    <source>
        <dbReference type="Proteomes" id="UP000053398"/>
    </source>
</evidence>
<evidence type="ECO:0000256" key="1">
    <source>
        <dbReference type="SAM" id="MobiDB-lite"/>
    </source>
</evidence>